<keyword evidence="1" id="KW-0175">Coiled coil</keyword>
<evidence type="ECO:0000313" key="4">
    <source>
        <dbReference type="Proteomes" id="UP000199501"/>
    </source>
</evidence>
<gene>
    <name evidence="3" type="ORF">SAMN05216174_11357</name>
</gene>
<dbReference type="EMBL" id="FMZZ01000013">
    <property type="protein sequence ID" value="SDD56204.1"/>
    <property type="molecule type" value="Genomic_DNA"/>
</dbReference>
<name>A0A1G6VRP5_9PSEU</name>
<feature type="coiled-coil region" evidence="1">
    <location>
        <begin position="60"/>
        <end position="94"/>
    </location>
</feature>
<feature type="region of interest" description="Disordered" evidence="2">
    <location>
        <begin position="126"/>
        <end position="182"/>
    </location>
</feature>
<organism evidence="3 4">
    <name type="scientific">Actinokineospora iranica</name>
    <dbReference type="NCBI Taxonomy" id="1271860"/>
    <lineage>
        <taxon>Bacteria</taxon>
        <taxon>Bacillati</taxon>
        <taxon>Actinomycetota</taxon>
        <taxon>Actinomycetes</taxon>
        <taxon>Pseudonocardiales</taxon>
        <taxon>Pseudonocardiaceae</taxon>
        <taxon>Actinokineospora</taxon>
    </lineage>
</organism>
<dbReference type="Proteomes" id="UP000199501">
    <property type="component" value="Unassembled WGS sequence"/>
</dbReference>
<keyword evidence="4" id="KW-1185">Reference proteome</keyword>
<evidence type="ECO:0000256" key="1">
    <source>
        <dbReference type="SAM" id="Coils"/>
    </source>
</evidence>
<proteinExistence type="predicted"/>
<feature type="compositionally biased region" description="Basic and acidic residues" evidence="2">
    <location>
        <begin position="126"/>
        <end position="136"/>
    </location>
</feature>
<evidence type="ECO:0000313" key="3">
    <source>
        <dbReference type="EMBL" id="SDD56204.1"/>
    </source>
</evidence>
<protein>
    <submittedName>
        <fullName evidence="3">Uncharacterized protein</fullName>
    </submittedName>
</protein>
<dbReference type="AlphaFoldDB" id="A0A1G6VRP5"/>
<accession>A0A1G6VRP5</accession>
<reference evidence="4" key="1">
    <citation type="submission" date="2016-10" db="EMBL/GenBank/DDBJ databases">
        <authorList>
            <person name="Varghese N."/>
            <person name="Submissions S."/>
        </authorList>
    </citation>
    <scope>NUCLEOTIDE SEQUENCE [LARGE SCALE GENOMIC DNA]</scope>
    <source>
        <strain evidence="4">IBRC-M 10403</strain>
    </source>
</reference>
<sequence length="182" mass="19383">MVESTKPTRRGRRSTRVSRELEAARARYASQLALQRDREAAVVAGLGAYFDAGQKIVAAEAECEERVRPLERAIAELREKRDRVVAEQEAEQARAALSIHESDRTVEQVGELLELSEKAARKLIGEGRQAAGRDEPAAQVASRESASTPVPEADGPEAVADAPAPSGGVDGMGPTSSPAWAG</sequence>
<evidence type="ECO:0000256" key="2">
    <source>
        <dbReference type="SAM" id="MobiDB-lite"/>
    </source>
</evidence>